<dbReference type="AlphaFoldDB" id="A0A6N3T4S6"/>
<dbReference type="Proteomes" id="UP000321104">
    <property type="component" value="Unassembled WGS sequence"/>
</dbReference>
<dbReference type="InterPro" id="IPR041701">
    <property type="entry name" value="MetN_ABC"/>
</dbReference>
<dbReference type="SUPFAM" id="SSF55021">
    <property type="entry name" value="ACT-like"/>
    <property type="match status" value="1"/>
</dbReference>
<dbReference type="InterPro" id="IPR003593">
    <property type="entry name" value="AAA+_ATPase"/>
</dbReference>
<dbReference type="InterPro" id="IPR045865">
    <property type="entry name" value="ACT-like_dom_sf"/>
</dbReference>
<dbReference type="PANTHER" id="PTHR43166:SF30">
    <property type="entry name" value="METHIONINE IMPORT ATP-BINDING PROTEIN METN"/>
    <property type="match status" value="1"/>
</dbReference>
<dbReference type="Gene3D" id="3.30.70.260">
    <property type="match status" value="1"/>
</dbReference>
<dbReference type="PROSITE" id="PS50893">
    <property type="entry name" value="ABC_TRANSPORTER_2"/>
    <property type="match status" value="1"/>
</dbReference>
<dbReference type="PROSITE" id="PS00211">
    <property type="entry name" value="ABC_TRANSPORTER_1"/>
    <property type="match status" value="1"/>
</dbReference>
<keyword evidence="6" id="KW-0547">Nucleotide-binding</keyword>
<keyword evidence="4" id="KW-0813">Transport</keyword>
<accession>A0A6N3T4S6</accession>
<dbReference type="SUPFAM" id="SSF52540">
    <property type="entry name" value="P-loop containing nucleoside triphosphate hydrolases"/>
    <property type="match status" value="1"/>
</dbReference>
<sequence length="332" mass="35518">MVMTLLQVEHISRSFGPHAALQDISFSVSKGESVGIIGRSGAGKSTLLRCLNGLERPDSGRILLEGEDLATLPEQRLVMLRRKIGLVFQHFNLLNSRTVAANIALPLEIAGIPKPQRTQRVAELLDLVGLGGHARHYPSRLSGGQKQRVGIARALAANPTLLLCDEATSALDPETTASILALLADINRTLGLTIVFITHEMDVVRQLANRVLVLDKGRIIGRGRPEDVLAPSAPNTADLPLPAGFSTVPGNSSQTVLKLALAEQDIVSPLLEQLAKQHQVNATVLATQMRQNSTAAEVDVLVQMADPSMDIIAFLKNASQSVEVLGYVPADS</sequence>
<evidence type="ECO:0000256" key="5">
    <source>
        <dbReference type="ARBA" id="ARBA00022475"/>
    </source>
</evidence>
<comment type="similarity">
    <text evidence="2">Belongs to the ABC transporter superfamily.</text>
</comment>
<comment type="function">
    <text evidence="1">Part of the ABC transporter FtsEX involved in cellular division. Important for assembly or stability of the septal ring.</text>
</comment>
<dbReference type="RefSeq" id="WP_408735082.1">
    <property type="nucleotide sequence ID" value="NZ_BAMW01000030.1"/>
</dbReference>
<evidence type="ECO:0000259" key="11">
    <source>
        <dbReference type="PROSITE" id="PS50893"/>
    </source>
</evidence>
<evidence type="ECO:0000313" key="13">
    <source>
        <dbReference type="Proteomes" id="UP000321104"/>
    </source>
</evidence>
<dbReference type="FunFam" id="3.40.50.300:FF:000056">
    <property type="entry name" value="Cell division ATP-binding protein FtsE"/>
    <property type="match status" value="1"/>
</dbReference>
<dbReference type="Gene3D" id="3.40.50.300">
    <property type="entry name" value="P-loop containing nucleotide triphosphate hydrolases"/>
    <property type="match status" value="1"/>
</dbReference>
<gene>
    <name evidence="12" type="primary">metN</name>
    <name evidence="12" type="ORF">AIN02nite_09850</name>
</gene>
<organism evidence="12 13">
    <name type="scientific">Acetobacter indonesiensis</name>
    <dbReference type="NCBI Taxonomy" id="104101"/>
    <lineage>
        <taxon>Bacteria</taxon>
        <taxon>Pseudomonadati</taxon>
        <taxon>Pseudomonadota</taxon>
        <taxon>Alphaproteobacteria</taxon>
        <taxon>Acetobacterales</taxon>
        <taxon>Acetobacteraceae</taxon>
        <taxon>Acetobacter</taxon>
    </lineage>
</organism>
<evidence type="ECO:0000313" key="12">
    <source>
        <dbReference type="EMBL" id="GEN02960.1"/>
    </source>
</evidence>
<dbReference type="GO" id="GO:0005524">
    <property type="term" value="F:ATP binding"/>
    <property type="evidence" value="ECO:0007669"/>
    <property type="project" value="UniProtKB-KW"/>
</dbReference>
<dbReference type="InterPro" id="IPR003439">
    <property type="entry name" value="ABC_transporter-like_ATP-bd"/>
</dbReference>
<protein>
    <recommendedName>
        <fullName evidence="3">Cell division ATP-binding protein FtsE</fullName>
    </recommendedName>
</protein>
<keyword evidence="9" id="KW-0029">Amino-acid transport</keyword>
<dbReference type="GO" id="GO:0006865">
    <property type="term" value="P:amino acid transport"/>
    <property type="evidence" value="ECO:0007669"/>
    <property type="project" value="UniProtKB-KW"/>
</dbReference>
<comment type="caution">
    <text evidence="12">The sequence shown here is derived from an EMBL/GenBank/DDBJ whole genome shotgun (WGS) entry which is preliminary data.</text>
</comment>
<dbReference type="GO" id="GO:0005886">
    <property type="term" value="C:plasma membrane"/>
    <property type="evidence" value="ECO:0007669"/>
    <property type="project" value="UniProtKB-ARBA"/>
</dbReference>
<dbReference type="SMART" id="SM00382">
    <property type="entry name" value="AAA"/>
    <property type="match status" value="1"/>
</dbReference>
<proteinExistence type="inferred from homology"/>
<evidence type="ECO:0000256" key="9">
    <source>
        <dbReference type="ARBA" id="ARBA00022970"/>
    </source>
</evidence>
<keyword evidence="8" id="KW-1278">Translocase</keyword>
<keyword evidence="5" id="KW-1003">Cell membrane</keyword>
<evidence type="ECO:0000256" key="8">
    <source>
        <dbReference type="ARBA" id="ARBA00022967"/>
    </source>
</evidence>
<dbReference type="PANTHER" id="PTHR43166">
    <property type="entry name" value="AMINO ACID IMPORT ATP-BINDING PROTEIN"/>
    <property type="match status" value="1"/>
</dbReference>
<name>A0A6N3T4S6_9PROT</name>
<dbReference type="InterPro" id="IPR027417">
    <property type="entry name" value="P-loop_NTPase"/>
</dbReference>
<evidence type="ECO:0000256" key="4">
    <source>
        <dbReference type="ARBA" id="ARBA00022448"/>
    </source>
</evidence>
<dbReference type="InterPro" id="IPR050086">
    <property type="entry name" value="MetN_ABC_transporter-like"/>
</dbReference>
<evidence type="ECO:0000256" key="1">
    <source>
        <dbReference type="ARBA" id="ARBA00002579"/>
    </source>
</evidence>
<evidence type="ECO:0000256" key="3">
    <source>
        <dbReference type="ARBA" id="ARBA00020019"/>
    </source>
</evidence>
<dbReference type="Pfam" id="PF00005">
    <property type="entry name" value="ABC_tran"/>
    <property type="match status" value="1"/>
</dbReference>
<evidence type="ECO:0000256" key="10">
    <source>
        <dbReference type="ARBA" id="ARBA00023136"/>
    </source>
</evidence>
<keyword evidence="10" id="KW-0472">Membrane</keyword>
<evidence type="ECO:0000256" key="7">
    <source>
        <dbReference type="ARBA" id="ARBA00022840"/>
    </source>
</evidence>
<evidence type="ECO:0000256" key="6">
    <source>
        <dbReference type="ARBA" id="ARBA00022741"/>
    </source>
</evidence>
<keyword evidence="7 12" id="KW-0067">ATP-binding</keyword>
<dbReference type="EMBL" id="BJXQ01000004">
    <property type="protein sequence ID" value="GEN02960.1"/>
    <property type="molecule type" value="Genomic_DNA"/>
</dbReference>
<feature type="domain" description="ABC transporter" evidence="11">
    <location>
        <begin position="6"/>
        <end position="241"/>
    </location>
</feature>
<evidence type="ECO:0000256" key="2">
    <source>
        <dbReference type="ARBA" id="ARBA00005417"/>
    </source>
</evidence>
<reference evidence="12 13" key="1">
    <citation type="submission" date="2019-07" db="EMBL/GenBank/DDBJ databases">
        <title>Whole genome shotgun sequence of Acetobacter indonesiensis NBRC 16471.</title>
        <authorList>
            <person name="Hosoyama A."/>
            <person name="Uohara A."/>
            <person name="Ohji S."/>
            <person name="Ichikawa N."/>
        </authorList>
    </citation>
    <scope>NUCLEOTIDE SEQUENCE [LARGE SCALE GENOMIC DNA]</scope>
    <source>
        <strain evidence="12 13">NBRC 16471</strain>
    </source>
</reference>
<dbReference type="InterPro" id="IPR017871">
    <property type="entry name" value="ABC_transporter-like_CS"/>
</dbReference>
<dbReference type="GO" id="GO:0016887">
    <property type="term" value="F:ATP hydrolysis activity"/>
    <property type="evidence" value="ECO:0007669"/>
    <property type="project" value="InterPro"/>
</dbReference>
<dbReference type="CDD" id="cd03258">
    <property type="entry name" value="ABC_MetN_methionine_transporter"/>
    <property type="match status" value="1"/>
</dbReference>